<dbReference type="InterPro" id="IPR036167">
    <property type="entry name" value="tRNA_intron_Endo_cat-like_sf"/>
</dbReference>
<dbReference type="RefSeq" id="XP_033384723.1">
    <property type="nucleotide sequence ID" value="XM_033521818.1"/>
</dbReference>
<reference evidence="4" key="1">
    <citation type="journal article" date="2020" name="Stud. Mycol.">
        <title>101 Dothideomycetes genomes: a test case for predicting lifestyles and emergence of pathogens.</title>
        <authorList>
            <person name="Haridas S."/>
            <person name="Albert R."/>
            <person name="Binder M."/>
            <person name="Bloem J."/>
            <person name="Labutti K."/>
            <person name="Salamov A."/>
            <person name="Andreopoulos B."/>
            <person name="Baker S."/>
            <person name="Barry K."/>
            <person name="Bills G."/>
            <person name="Bluhm B."/>
            <person name="Cannon C."/>
            <person name="Castanera R."/>
            <person name="Culley D."/>
            <person name="Daum C."/>
            <person name="Ezra D."/>
            <person name="Gonzalez J."/>
            <person name="Henrissat B."/>
            <person name="Kuo A."/>
            <person name="Liang C."/>
            <person name="Lipzen A."/>
            <person name="Lutzoni F."/>
            <person name="Magnuson J."/>
            <person name="Mondo S."/>
            <person name="Nolan M."/>
            <person name="Ohm R."/>
            <person name="Pangilinan J."/>
            <person name="Park H.-J."/>
            <person name="Ramirez L."/>
            <person name="Alfaro M."/>
            <person name="Sun H."/>
            <person name="Tritt A."/>
            <person name="Yoshinaga Y."/>
            <person name="Zwiers L.-H."/>
            <person name="Turgeon B."/>
            <person name="Goodwin S."/>
            <person name="Spatafora J."/>
            <person name="Crous P."/>
            <person name="Grigoriev I."/>
        </authorList>
    </citation>
    <scope>NUCLEOTIDE SEQUENCE</scope>
    <source>
        <strain evidence="4">CBS 175.79</strain>
    </source>
</reference>
<dbReference type="InterPro" id="IPR011856">
    <property type="entry name" value="tRNA_endonuc-like_dom_sf"/>
</dbReference>
<comment type="similarity">
    <text evidence="1">Belongs to the SEN15 family.</text>
</comment>
<gene>
    <name evidence="4" type="ORF">BU24DRAFT_200786</name>
</gene>
<dbReference type="GO" id="GO:0000214">
    <property type="term" value="C:tRNA-intron endonuclease complex"/>
    <property type="evidence" value="ECO:0007669"/>
    <property type="project" value="InterPro"/>
</dbReference>
<dbReference type="GeneID" id="54279215"/>
<dbReference type="GO" id="GO:0003676">
    <property type="term" value="F:nucleic acid binding"/>
    <property type="evidence" value="ECO:0007669"/>
    <property type="project" value="InterPro"/>
</dbReference>
<name>A0A6A5XVV3_9PLEO</name>
<dbReference type="EMBL" id="ML978069">
    <property type="protein sequence ID" value="KAF2016384.1"/>
    <property type="molecule type" value="Genomic_DNA"/>
</dbReference>
<dbReference type="GO" id="GO:0000379">
    <property type="term" value="P:tRNA-type intron splice site recognition and cleavage"/>
    <property type="evidence" value="ECO:0007669"/>
    <property type="project" value="InterPro"/>
</dbReference>
<feature type="domain" description="tRNA-splicing endonuclease subunit Sen15" evidence="3">
    <location>
        <begin position="41"/>
        <end position="195"/>
    </location>
</feature>
<protein>
    <recommendedName>
        <fullName evidence="3">tRNA-splicing endonuclease subunit Sen15 domain-containing protein</fullName>
    </recommendedName>
</protein>
<dbReference type="InterPro" id="IPR042777">
    <property type="entry name" value="Sen15_fungi"/>
</dbReference>
<dbReference type="Gene3D" id="3.40.1350.10">
    <property type="match status" value="1"/>
</dbReference>
<dbReference type="PANTHER" id="PTHR28518:SF1">
    <property type="entry name" value="TRNA-SPLICING ENDONUCLEASE SUBUNIT SEN15"/>
    <property type="match status" value="1"/>
</dbReference>
<dbReference type="Pfam" id="PF09631">
    <property type="entry name" value="Sen15"/>
    <property type="match status" value="1"/>
</dbReference>
<evidence type="ECO:0000313" key="5">
    <source>
        <dbReference type="Proteomes" id="UP000799778"/>
    </source>
</evidence>
<dbReference type="PANTHER" id="PTHR28518">
    <property type="entry name" value="TRNA-SPLICING ENDONUCLEASE SUBUNIT SEN15"/>
    <property type="match status" value="1"/>
</dbReference>
<dbReference type="OrthoDB" id="10002170at2759"/>
<evidence type="ECO:0000259" key="3">
    <source>
        <dbReference type="Pfam" id="PF09631"/>
    </source>
</evidence>
<evidence type="ECO:0000256" key="1">
    <source>
        <dbReference type="ARBA" id="ARBA00006091"/>
    </source>
</evidence>
<dbReference type="FunFam" id="3.40.1350.10:FF:000012">
    <property type="entry name" value="Probable tRNA-splicing endonuclease subunit sen-15"/>
    <property type="match status" value="1"/>
</dbReference>
<keyword evidence="2" id="KW-0819">tRNA processing</keyword>
<evidence type="ECO:0000313" key="4">
    <source>
        <dbReference type="EMBL" id="KAF2016384.1"/>
    </source>
</evidence>
<evidence type="ECO:0000256" key="2">
    <source>
        <dbReference type="ARBA" id="ARBA00022694"/>
    </source>
</evidence>
<dbReference type="SUPFAM" id="SSF53032">
    <property type="entry name" value="tRNA-intron endonuclease catalytic domain-like"/>
    <property type="match status" value="1"/>
</dbReference>
<organism evidence="4 5">
    <name type="scientific">Aaosphaeria arxii CBS 175.79</name>
    <dbReference type="NCBI Taxonomy" id="1450172"/>
    <lineage>
        <taxon>Eukaryota</taxon>
        <taxon>Fungi</taxon>
        <taxon>Dikarya</taxon>
        <taxon>Ascomycota</taxon>
        <taxon>Pezizomycotina</taxon>
        <taxon>Dothideomycetes</taxon>
        <taxon>Pleosporomycetidae</taxon>
        <taxon>Pleosporales</taxon>
        <taxon>Pleosporales incertae sedis</taxon>
        <taxon>Aaosphaeria</taxon>
    </lineage>
</organism>
<dbReference type="GO" id="GO:0000213">
    <property type="term" value="F:tRNA-intron lyase activity"/>
    <property type="evidence" value="ECO:0007669"/>
    <property type="project" value="TreeGrafter"/>
</dbReference>
<dbReference type="Proteomes" id="UP000799778">
    <property type="component" value="Unassembled WGS sequence"/>
</dbReference>
<sequence length="195" mass="22099">MTHPVHMKPAVLPAPLQSLVTDPKLQSSTTHLPALHSLAVQIEHNLQYQHSWTALRIHTHSPLTNELLPRPLVSGVPPERAYIDPDEQIELLKKADQKRKAATDDKSDSKPILEFEAQPEREWVLPTRLSEKWTLHQLHDVFTGISIVPPENETSPTTSTNPWRTSKRAILATVDTDSTVVYYVIHEGMIKPRQN</sequence>
<dbReference type="InterPro" id="IPR018593">
    <property type="entry name" value="tRNA-endonuc_su_Sen15"/>
</dbReference>
<accession>A0A6A5XVV3</accession>
<dbReference type="AlphaFoldDB" id="A0A6A5XVV3"/>
<proteinExistence type="inferred from homology"/>
<keyword evidence="5" id="KW-1185">Reference proteome</keyword>